<evidence type="ECO:0000256" key="1">
    <source>
        <dbReference type="ARBA" id="ARBA00023002"/>
    </source>
</evidence>
<dbReference type="EMBL" id="CAEZSR010000110">
    <property type="protein sequence ID" value="CAB4573662.1"/>
    <property type="molecule type" value="Genomic_DNA"/>
</dbReference>
<reference evidence="2" key="1">
    <citation type="submission" date="2020-05" db="EMBL/GenBank/DDBJ databases">
        <authorList>
            <person name="Chiriac C."/>
            <person name="Salcher M."/>
            <person name="Ghai R."/>
            <person name="Kavagutti S V."/>
        </authorList>
    </citation>
    <scope>NUCLEOTIDE SEQUENCE</scope>
</reference>
<dbReference type="InterPro" id="IPR019965">
    <property type="entry name" value="PPOX_F420-dep_Rv2061_put"/>
</dbReference>
<keyword evidence="1" id="KW-0560">Oxidoreductase</keyword>
<dbReference type="InterPro" id="IPR012349">
    <property type="entry name" value="Split_barrel_FMN-bd"/>
</dbReference>
<dbReference type="PANTHER" id="PTHR35176:SF11">
    <property type="entry name" value="PYRIDOXAMINE 5'-PHOSPHATE OXIDASE FAMILY PROTEIN"/>
    <property type="match status" value="1"/>
</dbReference>
<name>A0A6J6EB45_9ZZZZ</name>
<dbReference type="PANTHER" id="PTHR35176">
    <property type="entry name" value="HEME OXYGENASE HI_0854-RELATED"/>
    <property type="match status" value="1"/>
</dbReference>
<dbReference type="GO" id="GO:0005829">
    <property type="term" value="C:cytosol"/>
    <property type="evidence" value="ECO:0007669"/>
    <property type="project" value="TreeGrafter"/>
</dbReference>
<evidence type="ECO:0000313" key="2">
    <source>
        <dbReference type="EMBL" id="CAB4573662.1"/>
    </source>
</evidence>
<dbReference type="GO" id="GO:0070967">
    <property type="term" value="F:coenzyme F420 binding"/>
    <property type="evidence" value="ECO:0007669"/>
    <property type="project" value="TreeGrafter"/>
</dbReference>
<dbReference type="NCBIfam" id="TIGR03666">
    <property type="entry name" value="Rv2061_F420"/>
    <property type="match status" value="1"/>
</dbReference>
<dbReference type="SUPFAM" id="SSF50475">
    <property type="entry name" value="FMN-binding split barrel"/>
    <property type="match status" value="1"/>
</dbReference>
<dbReference type="AlphaFoldDB" id="A0A6J6EB45"/>
<dbReference type="InterPro" id="IPR052019">
    <property type="entry name" value="F420H2_bilvrd_red/Heme_oxyg"/>
</dbReference>
<dbReference type="Gene3D" id="2.30.110.10">
    <property type="entry name" value="Electron Transport, Fmn-binding Protein, Chain A"/>
    <property type="match status" value="1"/>
</dbReference>
<proteinExistence type="predicted"/>
<protein>
    <submittedName>
        <fullName evidence="2">Unannotated protein</fullName>
    </submittedName>
</protein>
<dbReference type="GO" id="GO:0016627">
    <property type="term" value="F:oxidoreductase activity, acting on the CH-CH group of donors"/>
    <property type="evidence" value="ECO:0007669"/>
    <property type="project" value="TreeGrafter"/>
</dbReference>
<accession>A0A6J6EB45</accession>
<organism evidence="2">
    <name type="scientific">freshwater metagenome</name>
    <dbReference type="NCBI Taxonomy" id="449393"/>
    <lineage>
        <taxon>unclassified sequences</taxon>
        <taxon>metagenomes</taxon>
        <taxon>ecological metagenomes</taxon>
    </lineage>
</organism>
<gene>
    <name evidence="2" type="ORF">UFOPK1493_02565</name>
</gene>
<sequence>MTSPTDLAAEKYVVLTTTKKNGQTVPTPVWIARLPDGSLGFTTDLGSGKVKRIRNFPDVTLQPSNSRGVITPGSAPVAARASVLTDDAATPVEQAIKAKYGFMVTLIEVAYRLRSLVKRSSGGGRAAIRLELV</sequence>